<dbReference type="CDD" id="cd06223">
    <property type="entry name" value="PRTases_typeI"/>
    <property type="match status" value="1"/>
</dbReference>
<evidence type="ECO:0000256" key="1">
    <source>
        <dbReference type="ARBA" id="ARBA00022676"/>
    </source>
</evidence>
<dbReference type="AlphaFoldDB" id="A0A523B9K8"/>
<dbReference type="Gene3D" id="3.40.50.2020">
    <property type="match status" value="1"/>
</dbReference>
<dbReference type="InterPro" id="IPR000836">
    <property type="entry name" value="PRTase_dom"/>
</dbReference>
<evidence type="ECO:0000259" key="3">
    <source>
        <dbReference type="Pfam" id="PF00156"/>
    </source>
</evidence>
<dbReference type="SUPFAM" id="SSF53271">
    <property type="entry name" value="PRTase-like"/>
    <property type="match status" value="1"/>
</dbReference>
<accession>A0A523B9K8</accession>
<name>A0A523B9K8_9CREN</name>
<dbReference type="InterPro" id="IPR029057">
    <property type="entry name" value="PRTase-like"/>
</dbReference>
<protein>
    <submittedName>
        <fullName evidence="5">Phosphoribosyltransferase</fullName>
    </submittedName>
</protein>
<evidence type="ECO:0000256" key="2">
    <source>
        <dbReference type="ARBA" id="ARBA00022679"/>
    </source>
</evidence>
<comment type="caution">
    <text evidence="5">The sequence shown here is derived from an EMBL/GenBank/DDBJ whole genome shotgun (WGS) entry which is preliminary data.</text>
</comment>
<dbReference type="EMBL" id="QNVI01000067">
    <property type="protein sequence ID" value="TDA37626.1"/>
    <property type="molecule type" value="Genomic_DNA"/>
</dbReference>
<reference evidence="5 7" key="1">
    <citation type="journal article" date="2019" name="Nat. Microbiol.">
        <title>Expanding anaerobic alkane metabolism in the domain of Archaea.</title>
        <authorList>
            <person name="Wang Y."/>
            <person name="Wegener G."/>
            <person name="Hou J."/>
            <person name="Wang F."/>
            <person name="Xiao X."/>
        </authorList>
    </citation>
    <scope>NUCLEOTIDE SEQUENCE [LARGE SCALE GENOMIC DNA]</scope>
    <source>
        <strain evidence="5">WYZ-LMO11</strain>
    </source>
</reference>
<dbReference type="Proteomes" id="UP000317265">
    <property type="component" value="Unassembled WGS sequence"/>
</dbReference>
<keyword evidence="2 5" id="KW-0808">Transferase</keyword>
<evidence type="ECO:0000313" key="6">
    <source>
        <dbReference type="Proteomes" id="UP000316080"/>
    </source>
</evidence>
<dbReference type="GO" id="GO:0016757">
    <property type="term" value="F:glycosyltransferase activity"/>
    <property type="evidence" value="ECO:0007669"/>
    <property type="project" value="UniProtKB-KW"/>
</dbReference>
<evidence type="ECO:0000313" key="7">
    <source>
        <dbReference type="Proteomes" id="UP000317265"/>
    </source>
</evidence>
<dbReference type="Pfam" id="PF00156">
    <property type="entry name" value="Pribosyltran"/>
    <property type="match status" value="1"/>
</dbReference>
<feature type="domain" description="Phosphoribosyltransferase" evidence="3">
    <location>
        <begin position="8"/>
        <end position="146"/>
    </location>
</feature>
<gene>
    <name evidence="5" type="ORF">DSO09_06635</name>
    <name evidence="4" type="ORF">EF809_02320</name>
</gene>
<proteinExistence type="predicted"/>
<organism evidence="5 7">
    <name type="scientific">Thermoproteota archaeon</name>
    <dbReference type="NCBI Taxonomy" id="2056631"/>
    <lineage>
        <taxon>Archaea</taxon>
        <taxon>Thermoproteota</taxon>
    </lineage>
</organism>
<reference evidence="4 6" key="2">
    <citation type="journal article" date="2019" name="Nat. Microbiol.">
        <title>Wide diversity of methane and short-chain alkane metabolisms in uncultured archaea.</title>
        <authorList>
            <person name="Borrel G."/>
            <person name="Adam P.S."/>
            <person name="McKay L.J."/>
            <person name="Chen L.X."/>
            <person name="Sierra-Garcia I.N."/>
            <person name="Sieber C.M."/>
            <person name="Letourneur Q."/>
            <person name="Ghozlane A."/>
            <person name="Andersen G.L."/>
            <person name="Li W.J."/>
            <person name="Hallam S.J."/>
            <person name="Muyzer G."/>
            <person name="de Oliveira V.M."/>
            <person name="Inskeep W.P."/>
            <person name="Banfield J.F."/>
            <person name="Gribaldo S."/>
        </authorList>
    </citation>
    <scope>NUCLEOTIDE SEQUENCE [LARGE SCALE GENOMIC DNA]</scope>
    <source>
        <strain evidence="4">Verst-YHS</strain>
    </source>
</reference>
<dbReference type="PANTHER" id="PTHR43363">
    <property type="entry name" value="HYPOXANTHINE PHOSPHORIBOSYLTRANSFERASE"/>
    <property type="match status" value="1"/>
</dbReference>
<evidence type="ECO:0000313" key="4">
    <source>
        <dbReference type="EMBL" id="RZN56673.1"/>
    </source>
</evidence>
<sequence>MKILVVDWNKIQSSVLSLANKILNSKYHPDMIVGIARGGWIVARLLSDLLSIKNLASLRIEFYKGIGKKDYKPIITQPISEPPDGKSVLIVDDVVDSGESMNLAKQYIVSMGAKDVKIATIHMKPWSKITPDYYVEIVDAWIIYPWEIRESIEQLINMWKEESKESIRDKLISIGIPKEYIDLVI</sequence>
<dbReference type="PANTHER" id="PTHR43363:SF2">
    <property type="entry name" value="PHOSPHORIBOSYLTRANSFERASE"/>
    <property type="match status" value="1"/>
</dbReference>
<dbReference type="Proteomes" id="UP000316080">
    <property type="component" value="Unassembled WGS sequence"/>
</dbReference>
<dbReference type="EMBL" id="RXIH01000019">
    <property type="protein sequence ID" value="RZN56673.1"/>
    <property type="molecule type" value="Genomic_DNA"/>
</dbReference>
<evidence type="ECO:0000313" key="5">
    <source>
        <dbReference type="EMBL" id="TDA37626.1"/>
    </source>
</evidence>
<keyword evidence="1 5" id="KW-0328">Glycosyltransferase</keyword>